<protein>
    <recommendedName>
        <fullName evidence="5">Zinc finger PMZ-type domain-containing protein</fullName>
    </recommendedName>
</protein>
<reference evidence="6 7" key="1">
    <citation type="submission" date="2019-07" db="EMBL/GenBank/DDBJ databases">
        <title>De Novo Assembly of kiwifruit Actinidia rufa.</title>
        <authorList>
            <person name="Sugita-Konishi S."/>
            <person name="Sato K."/>
            <person name="Mori E."/>
            <person name="Abe Y."/>
            <person name="Kisaki G."/>
            <person name="Hamano K."/>
            <person name="Suezawa K."/>
            <person name="Otani M."/>
            <person name="Fukuda T."/>
            <person name="Manabe T."/>
            <person name="Gomi K."/>
            <person name="Tabuchi M."/>
            <person name="Akimitsu K."/>
            <person name="Kataoka I."/>
        </authorList>
    </citation>
    <scope>NUCLEOTIDE SEQUENCE [LARGE SCALE GENOMIC DNA]</scope>
    <source>
        <strain evidence="7">cv. Fuchu</strain>
    </source>
</reference>
<dbReference type="AlphaFoldDB" id="A0A7J0E7E5"/>
<evidence type="ECO:0000256" key="2">
    <source>
        <dbReference type="ARBA" id="ARBA00022771"/>
    </source>
</evidence>
<dbReference type="PANTHER" id="PTHR31973:SF187">
    <property type="entry name" value="MUTATOR TRANSPOSASE MUDRA PROTEIN"/>
    <property type="match status" value="1"/>
</dbReference>
<dbReference type="InterPro" id="IPR006564">
    <property type="entry name" value="Znf_PMZ"/>
</dbReference>
<evidence type="ECO:0000256" key="4">
    <source>
        <dbReference type="SAM" id="MobiDB-lite"/>
    </source>
</evidence>
<keyword evidence="3" id="KW-0862">Zinc</keyword>
<comment type="caution">
    <text evidence="6">The sequence shown here is derived from an EMBL/GenBank/DDBJ whole genome shotgun (WGS) entry which is preliminary data.</text>
</comment>
<evidence type="ECO:0000256" key="1">
    <source>
        <dbReference type="ARBA" id="ARBA00022723"/>
    </source>
</evidence>
<proteinExistence type="predicted"/>
<accession>A0A7J0E7E5</accession>
<keyword evidence="7" id="KW-1185">Reference proteome</keyword>
<gene>
    <name evidence="6" type="ORF">Acr_01g0013760</name>
</gene>
<dbReference type="InterPro" id="IPR007527">
    <property type="entry name" value="Znf_SWIM"/>
</dbReference>
<keyword evidence="1" id="KW-0479">Metal-binding</keyword>
<evidence type="ECO:0000256" key="3">
    <source>
        <dbReference type="ARBA" id="ARBA00022833"/>
    </source>
</evidence>
<feature type="region of interest" description="Disordered" evidence="4">
    <location>
        <begin position="196"/>
        <end position="217"/>
    </location>
</feature>
<dbReference type="OrthoDB" id="1741631at2759"/>
<dbReference type="SMART" id="SM00575">
    <property type="entry name" value="ZnF_PMZ"/>
    <property type="match status" value="1"/>
</dbReference>
<dbReference type="Proteomes" id="UP000585474">
    <property type="component" value="Unassembled WGS sequence"/>
</dbReference>
<dbReference type="EMBL" id="BJWL01000001">
    <property type="protein sequence ID" value="GFY81567.1"/>
    <property type="molecule type" value="Genomic_DNA"/>
</dbReference>
<organism evidence="6 7">
    <name type="scientific">Actinidia rufa</name>
    <dbReference type="NCBI Taxonomy" id="165716"/>
    <lineage>
        <taxon>Eukaryota</taxon>
        <taxon>Viridiplantae</taxon>
        <taxon>Streptophyta</taxon>
        <taxon>Embryophyta</taxon>
        <taxon>Tracheophyta</taxon>
        <taxon>Spermatophyta</taxon>
        <taxon>Magnoliopsida</taxon>
        <taxon>eudicotyledons</taxon>
        <taxon>Gunneridae</taxon>
        <taxon>Pentapetalae</taxon>
        <taxon>asterids</taxon>
        <taxon>Ericales</taxon>
        <taxon>Actinidiaceae</taxon>
        <taxon>Actinidia</taxon>
    </lineage>
</organism>
<dbReference type="PANTHER" id="PTHR31973">
    <property type="entry name" value="POLYPROTEIN, PUTATIVE-RELATED"/>
    <property type="match status" value="1"/>
</dbReference>
<keyword evidence="2" id="KW-0863">Zinc-finger</keyword>
<sequence>MSLDAIYVELQKKFGTEASRIQFYRAKRKALEDIEGNHSISYATLPTYSVEVRKTFKAMKTGFSSGCRPFIALDGNNGLFPIAVGVMEIEGIRINVMTRIQQRYGKACTWPGLVGSSCEEKVEQSPSRCKKMHFVHIDQWTSSCKGWQIAGIPCRHATTALTHKRANIEEGCDLAFFKDTYVRVHVGIIHPIPDQRMSSQRAPVKKKAATTAGSTTSAPEQDLTSVVIAISRATPAKIKLPTINSFRTPVFPSTSWTPGLSRGGLWWWAQGRDEVDGREEVEVDGVSSGVWIRKKGWETVTERWI</sequence>
<evidence type="ECO:0000313" key="7">
    <source>
        <dbReference type="Proteomes" id="UP000585474"/>
    </source>
</evidence>
<feature type="domain" description="Zinc finger PMZ-type" evidence="5">
    <location>
        <begin position="140"/>
        <end position="167"/>
    </location>
</feature>
<evidence type="ECO:0000313" key="6">
    <source>
        <dbReference type="EMBL" id="GFY81567.1"/>
    </source>
</evidence>
<dbReference type="Pfam" id="PF04434">
    <property type="entry name" value="SWIM"/>
    <property type="match status" value="1"/>
</dbReference>
<evidence type="ECO:0000259" key="5">
    <source>
        <dbReference type="SMART" id="SM00575"/>
    </source>
</evidence>
<dbReference type="GO" id="GO:0008270">
    <property type="term" value="F:zinc ion binding"/>
    <property type="evidence" value="ECO:0007669"/>
    <property type="project" value="UniProtKB-KW"/>
</dbReference>
<name>A0A7J0E7E5_9ERIC</name>